<dbReference type="InterPro" id="IPR023696">
    <property type="entry name" value="Ureohydrolase_dom_sf"/>
</dbReference>
<dbReference type="Gene3D" id="3.40.800.10">
    <property type="entry name" value="Ureohydrolase domain"/>
    <property type="match status" value="1"/>
</dbReference>
<gene>
    <name evidence="1" type="ORF">GCM10007301_07510</name>
</gene>
<reference evidence="1" key="1">
    <citation type="journal article" date="2014" name="Int. J. Syst. Evol. Microbiol.">
        <title>Complete genome sequence of Corynebacterium casei LMG S-19264T (=DSM 44701T), isolated from a smear-ripened cheese.</title>
        <authorList>
            <consortium name="US DOE Joint Genome Institute (JGI-PGF)"/>
            <person name="Walter F."/>
            <person name="Albersmeier A."/>
            <person name="Kalinowski J."/>
            <person name="Ruckert C."/>
        </authorList>
    </citation>
    <scope>NUCLEOTIDE SEQUENCE</scope>
    <source>
        <strain evidence="1">CCM 7897</strain>
    </source>
</reference>
<dbReference type="PROSITE" id="PS51257">
    <property type="entry name" value="PROKAR_LIPOPROTEIN"/>
    <property type="match status" value="1"/>
</dbReference>
<organism evidence="1 2">
    <name type="scientific">Azorhizobium oxalatiphilum</name>
    <dbReference type="NCBI Taxonomy" id="980631"/>
    <lineage>
        <taxon>Bacteria</taxon>
        <taxon>Pseudomonadati</taxon>
        <taxon>Pseudomonadota</taxon>
        <taxon>Alphaproteobacteria</taxon>
        <taxon>Hyphomicrobiales</taxon>
        <taxon>Xanthobacteraceae</taxon>
        <taxon>Azorhizobium</taxon>
    </lineage>
</organism>
<evidence type="ECO:0008006" key="3">
    <source>
        <dbReference type="Google" id="ProtNLM"/>
    </source>
</evidence>
<keyword evidence="2" id="KW-1185">Reference proteome</keyword>
<evidence type="ECO:0000313" key="2">
    <source>
        <dbReference type="Proteomes" id="UP000606044"/>
    </source>
</evidence>
<dbReference type="SUPFAM" id="SSF52768">
    <property type="entry name" value="Arginase/deacetylase"/>
    <property type="match status" value="1"/>
</dbReference>
<dbReference type="AlphaFoldDB" id="A0A917BMJ1"/>
<dbReference type="RefSeq" id="WP_188575515.1">
    <property type="nucleotide sequence ID" value="NZ_BMCT01000001.1"/>
</dbReference>
<proteinExistence type="predicted"/>
<name>A0A917BMJ1_9HYPH</name>
<reference evidence="1" key="2">
    <citation type="submission" date="2020-09" db="EMBL/GenBank/DDBJ databases">
        <authorList>
            <person name="Sun Q."/>
            <person name="Sedlacek I."/>
        </authorList>
    </citation>
    <scope>NUCLEOTIDE SEQUENCE</scope>
    <source>
        <strain evidence="1">CCM 7897</strain>
    </source>
</reference>
<accession>A0A917BMJ1</accession>
<sequence>MRARVIDLDGSLAVQPGFVAACAQAGGDLIAARALAPKLRLLAQKAALRALDRQLGPHRNGDLYFIGSGDFHHLTLKLVERVGAPVSIIHFDNHPDWIRLPASLNCGSWVARALERPDVLRIITLGPDSEDLRTPQAKGAALRPIREGRLEVHPLHGGTTAYAGSAFRAHGVSAPHGTGGRGLAWPGLSGGDWPAQIETIATRLPDAPLWVTLDKDVLSRQEAVTNWDQGSLSLSLVLEAVSIFARHRPIAGMDVCGDYSAADGLGPWRRFLAFCDRSQRRISTFTGAAINGDTNLRILRHMAQVLQ</sequence>
<evidence type="ECO:0000313" key="1">
    <source>
        <dbReference type="EMBL" id="GGF50635.1"/>
    </source>
</evidence>
<dbReference type="Proteomes" id="UP000606044">
    <property type="component" value="Unassembled WGS sequence"/>
</dbReference>
<protein>
    <recommendedName>
        <fullName evidence="3">Arginase</fullName>
    </recommendedName>
</protein>
<comment type="caution">
    <text evidence="1">The sequence shown here is derived from an EMBL/GenBank/DDBJ whole genome shotgun (WGS) entry which is preliminary data.</text>
</comment>
<dbReference type="EMBL" id="BMCT01000001">
    <property type="protein sequence ID" value="GGF50635.1"/>
    <property type="molecule type" value="Genomic_DNA"/>
</dbReference>